<reference evidence="2 3" key="1">
    <citation type="submission" date="2019-03" db="EMBL/GenBank/DDBJ databases">
        <title>Genomic Encyclopedia of Type Strains, Phase IV (KMG-IV): sequencing the most valuable type-strain genomes for metagenomic binning, comparative biology and taxonomic classification.</title>
        <authorList>
            <person name="Goeker M."/>
        </authorList>
    </citation>
    <scope>NUCLEOTIDE SEQUENCE [LARGE SCALE GENOMIC DNA]</scope>
    <source>
        <strain evidence="2 3">DSM 44684</strain>
    </source>
</reference>
<dbReference type="Proteomes" id="UP000294856">
    <property type="component" value="Unassembled WGS sequence"/>
</dbReference>
<name>A0A4R1FVZ0_9NOCA</name>
<keyword evidence="1" id="KW-0812">Transmembrane</keyword>
<keyword evidence="1" id="KW-0472">Membrane</keyword>
<proteinExistence type="predicted"/>
<keyword evidence="1" id="KW-1133">Transmembrane helix</keyword>
<accession>A0A4R1FVZ0</accession>
<dbReference type="OrthoDB" id="3684975at2"/>
<evidence type="ECO:0000313" key="3">
    <source>
        <dbReference type="Proteomes" id="UP000294856"/>
    </source>
</evidence>
<organism evidence="2 3">
    <name type="scientific">Nocardia alba</name>
    <dbReference type="NCBI Taxonomy" id="225051"/>
    <lineage>
        <taxon>Bacteria</taxon>
        <taxon>Bacillati</taxon>
        <taxon>Actinomycetota</taxon>
        <taxon>Actinomycetes</taxon>
        <taxon>Mycobacteriales</taxon>
        <taxon>Nocardiaceae</taxon>
        <taxon>Nocardia</taxon>
    </lineage>
</organism>
<keyword evidence="3" id="KW-1185">Reference proteome</keyword>
<evidence type="ECO:0000313" key="2">
    <source>
        <dbReference type="EMBL" id="TCJ99586.1"/>
    </source>
</evidence>
<protein>
    <submittedName>
        <fullName evidence="2">Uncharacterized protein</fullName>
    </submittedName>
</protein>
<sequence>MTDNLRPKLSDFVSSKSNLIRRHAAVYATEIAEFQREIGGRDDSDLIDDLHHHVEQVLLTYLPPSTNRAGDSLVFAHLYDDAEATSLTAGAELTRSTILSALLAAEVEFRGPLRLSHTQNSLLADVYENLGTRLLHARLPAHAAFAFDQAAHLYSINEDVRGQDRCGLAQAKARTLAANSLVTRALGRTSDTLCGYGYRPFRLLVWLAVEILGFSLVIVATAKTGVSVADCLYLGTVSFLNPLGLGDVAEVGAVTKVVLATEAYAGIVSTSVFFALLVRKLFRL</sequence>
<feature type="transmembrane region" description="Helical" evidence="1">
    <location>
        <begin position="263"/>
        <end position="282"/>
    </location>
</feature>
<evidence type="ECO:0000256" key="1">
    <source>
        <dbReference type="SAM" id="Phobius"/>
    </source>
</evidence>
<dbReference type="AlphaFoldDB" id="A0A4R1FVZ0"/>
<dbReference type="EMBL" id="SMFR01000001">
    <property type="protein sequence ID" value="TCJ99586.1"/>
    <property type="molecule type" value="Genomic_DNA"/>
</dbReference>
<gene>
    <name evidence="2" type="ORF">DFR71_0567</name>
</gene>
<feature type="transmembrane region" description="Helical" evidence="1">
    <location>
        <begin position="203"/>
        <end position="222"/>
    </location>
</feature>
<dbReference type="RefSeq" id="WP_132369673.1">
    <property type="nucleotide sequence ID" value="NZ_SMFR01000001.1"/>
</dbReference>
<comment type="caution">
    <text evidence="2">The sequence shown here is derived from an EMBL/GenBank/DDBJ whole genome shotgun (WGS) entry which is preliminary data.</text>
</comment>